<feature type="transmembrane region" description="Helical" evidence="1">
    <location>
        <begin position="162"/>
        <end position="180"/>
    </location>
</feature>
<proteinExistence type="predicted"/>
<feature type="transmembrane region" description="Helical" evidence="1">
    <location>
        <begin position="61"/>
        <end position="77"/>
    </location>
</feature>
<keyword evidence="3" id="KW-1185">Reference proteome</keyword>
<accession>A0A2H3NJQ1</accession>
<reference evidence="2 3" key="1">
    <citation type="submission" date="2017-10" db="EMBL/GenBank/DDBJ databases">
        <title>Draft genome of Longimonas halophila.</title>
        <authorList>
            <person name="Goh K.M."/>
            <person name="Shamsir M.S."/>
            <person name="Lim S.W."/>
        </authorList>
    </citation>
    <scope>NUCLEOTIDE SEQUENCE [LARGE SCALE GENOMIC DNA]</scope>
    <source>
        <strain evidence="2 3">KCTC 42399</strain>
    </source>
</reference>
<keyword evidence="1" id="KW-0472">Membrane</keyword>
<evidence type="ECO:0000313" key="2">
    <source>
        <dbReference type="EMBL" id="PEN05807.1"/>
    </source>
</evidence>
<feature type="transmembrane region" description="Helical" evidence="1">
    <location>
        <begin position="36"/>
        <end position="54"/>
    </location>
</feature>
<sequence length="210" mass="23149">MGAHVAWQIPFGVMTRDVFAIAALHPFTSILSNLGILLWMATASICAFAALCCWHRHKHRAARFFGCSALLSGYLLVDDFFMMHEHLLPDLGVPEKGVYALLGGAVLIYLWHFRGIIVRHRPLAFAVALGLLATSVGLDSISDPYLYRYGDWHFIMENAPKWMGIATWCSYYVAAAYDYVAPAPSIPPMTPADGAPPVAFPHKPAEVDMA</sequence>
<dbReference type="Proteomes" id="UP000221024">
    <property type="component" value="Unassembled WGS sequence"/>
</dbReference>
<feature type="transmembrane region" description="Helical" evidence="1">
    <location>
        <begin position="97"/>
        <end position="116"/>
    </location>
</feature>
<protein>
    <submittedName>
        <fullName evidence="2">Uncharacterized protein</fullName>
    </submittedName>
</protein>
<feature type="transmembrane region" description="Helical" evidence="1">
    <location>
        <begin position="123"/>
        <end position="142"/>
    </location>
</feature>
<evidence type="ECO:0000313" key="3">
    <source>
        <dbReference type="Proteomes" id="UP000221024"/>
    </source>
</evidence>
<evidence type="ECO:0000256" key="1">
    <source>
        <dbReference type="SAM" id="Phobius"/>
    </source>
</evidence>
<organism evidence="2 3">
    <name type="scientific">Longimonas halophila</name>
    <dbReference type="NCBI Taxonomy" id="1469170"/>
    <lineage>
        <taxon>Bacteria</taxon>
        <taxon>Pseudomonadati</taxon>
        <taxon>Rhodothermota</taxon>
        <taxon>Rhodothermia</taxon>
        <taxon>Rhodothermales</taxon>
        <taxon>Salisaetaceae</taxon>
        <taxon>Longimonas</taxon>
    </lineage>
</organism>
<keyword evidence="1" id="KW-0812">Transmembrane</keyword>
<dbReference type="EMBL" id="PDEP01000011">
    <property type="protein sequence ID" value="PEN05807.1"/>
    <property type="molecule type" value="Genomic_DNA"/>
</dbReference>
<comment type="caution">
    <text evidence="2">The sequence shown here is derived from an EMBL/GenBank/DDBJ whole genome shotgun (WGS) entry which is preliminary data.</text>
</comment>
<dbReference type="AlphaFoldDB" id="A0A2H3NJQ1"/>
<gene>
    <name evidence="2" type="ORF">CRI93_11945</name>
</gene>
<keyword evidence="1" id="KW-1133">Transmembrane helix</keyword>
<name>A0A2H3NJQ1_9BACT</name>